<dbReference type="InterPro" id="IPR036429">
    <property type="entry name" value="SpoA-like_sf"/>
</dbReference>
<dbReference type="AlphaFoldDB" id="A0AAX3BAE7"/>
<evidence type="ECO:0000259" key="12">
    <source>
        <dbReference type="Pfam" id="PF01052"/>
    </source>
</evidence>
<evidence type="ECO:0000256" key="3">
    <source>
        <dbReference type="ARBA" id="ARBA00011049"/>
    </source>
</evidence>
<dbReference type="InterPro" id="IPR028976">
    <property type="entry name" value="CheC-like_sf"/>
</dbReference>
<sequence length="355" mass="38971">MTEILSQDEIDALLTAVSSGESVPADIGGIGGGGVATSSASTPVKRDKKRLKVYDFRRPDKFSKDQIRTLQMMHETFARLTTTSLSAQLRTLVHVHVVSVDQLTYEEFTRSIPSPTTMGIVNMDPLKGNAVIELDPSITFAIIDRLFGGKGESLKTNRELTDIELSVIEGILVRVLGNLRESWANVIDLRPRLGNIETNPQFAQVVPPNSMVVLTTFDTKVGDVEGMMNFCIPYITIEPIISKLSAQYWYSSIRKGISTENLSLLKEQLGEVEVEVIAKLGATELKFGEIAAIREGDIIRLDETIKQDAEVIIGSGPKFLGKPGVSGNRRAIQIREVLTTITEEVLQDILLGSED</sequence>
<dbReference type="Pfam" id="PF01052">
    <property type="entry name" value="FliMN_C"/>
    <property type="match status" value="1"/>
</dbReference>
<dbReference type="InterPro" id="IPR001689">
    <property type="entry name" value="Flag_FliM"/>
</dbReference>
<keyword evidence="13" id="KW-0282">Flagellum</keyword>
<dbReference type="Gene3D" id="2.30.330.10">
    <property type="entry name" value="SpoA-like"/>
    <property type="match status" value="1"/>
</dbReference>
<evidence type="ECO:0000256" key="10">
    <source>
        <dbReference type="ARBA" id="ARBA00025044"/>
    </source>
</evidence>
<protein>
    <recommendedName>
        <fullName evidence="4 11">Flagellar motor switch protein FliM</fullName>
    </recommendedName>
</protein>
<comment type="function">
    <text evidence="10">FliM is one of three proteins (FliG, FliN, FliM) that forms the rotor-mounted switch complex (C ring), located at the base of the basal body. This complex interacts with the CheY and CheZ chemotaxis proteins, in addition to contacting components of the motor that determine the direction of flagellar rotation.</text>
</comment>
<proteinExistence type="inferred from homology"/>
<keyword evidence="6" id="KW-0145">Chemotaxis</keyword>
<dbReference type="NCBIfam" id="TIGR01397">
    <property type="entry name" value="fliM_switch"/>
    <property type="match status" value="1"/>
</dbReference>
<name>A0AAX3BAE7_9SPIR</name>
<dbReference type="KEGG" id="taqu:KDW03_06525"/>
<dbReference type="GO" id="GO:0050918">
    <property type="term" value="P:positive chemotaxis"/>
    <property type="evidence" value="ECO:0007669"/>
    <property type="project" value="TreeGrafter"/>
</dbReference>
<dbReference type="EMBL" id="CP073355">
    <property type="protein sequence ID" value="URA09161.1"/>
    <property type="molecule type" value="Genomic_DNA"/>
</dbReference>
<evidence type="ECO:0000256" key="6">
    <source>
        <dbReference type="ARBA" id="ARBA00022500"/>
    </source>
</evidence>
<evidence type="ECO:0000256" key="1">
    <source>
        <dbReference type="ARBA" id="ARBA00004117"/>
    </source>
</evidence>
<comment type="similarity">
    <text evidence="3">Belongs to the FliM family.</text>
</comment>
<evidence type="ECO:0000256" key="8">
    <source>
        <dbReference type="ARBA" id="ARBA00023136"/>
    </source>
</evidence>
<dbReference type="PANTHER" id="PTHR30034">
    <property type="entry name" value="FLAGELLAR MOTOR SWITCH PROTEIN FLIM"/>
    <property type="match status" value="1"/>
</dbReference>
<dbReference type="SUPFAM" id="SSF101801">
    <property type="entry name" value="Surface presentation of antigens (SPOA)"/>
    <property type="match status" value="1"/>
</dbReference>
<dbReference type="GO" id="GO:0005886">
    <property type="term" value="C:plasma membrane"/>
    <property type="evidence" value="ECO:0007669"/>
    <property type="project" value="UniProtKB-SubCell"/>
</dbReference>
<evidence type="ECO:0000256" key="4">
    <source>
        <dbReference type="ARBA" id="ARBA00021898"/>
    </source>
</evidence>
<dbReference type="PANTHER" id="PTHR30034:SF6">
    <property type="entry name" value="YOP PROTEINS TRANSLOCATION PROTEIN Q"/>
    <property type="match status" value="1"/>
</dbReference>
<keyword evidence="5" id="KW-1003">Cell membrane</keyword>
<evidence type="ECO:0000256" key="2">
    <source>
        <dbReference type="ARBA" id="ARBA00004202"/>
    </source>
</evidence>
<evidence type="ECO:0000313" key="13">
    <source>
        <dbReference type="EMBL" id="URA09161.1"/>
    </source>
</evidence>
<dbReference type="InterPro" id="IPR001543">
    <property type="entry name" value="FliN-like_C"/>
</dbReference>
<evidence type="ECO:0000256" key="9">
    <source>
        <dbReference type="ARBA" id="ARBA00023143"/>
    </source>
</evidence>
<keyword evidence="13" id="KW-0969">Cilium</keyword>
<dbReference type="GO" id="GO:0003774">
    <property type="term" value="F:cytoskeletal motor activity"/>
    <property type="evidence" value="ECO:0007669"/>
    <property type="project" value="InterPro"/>
</dbReference>
<dbReference type="CDD" id="cd17908">
    <property type="entry name" value="FliM"/>
    <property type="match status" value="1"/>
</dbReference>
<dbReference type="Gene3D" id="3.40.1550.10">
    <property type="entry name" value="CheC-like"/>
    <property type="match status" value="1"/>
</dbReference>
<evidence type="ECO:0000256" key="11">
    <source>
        <dbReference type="NCBIfam" id="TIGR01397"/>
    </source>
</evidence>
<keyword evidence="9" id="KW-0975">Bacterial flagellum</keyword>
<organism evidence="13 14">
    <name type="scientific">Thermospira aquatica</name>
    <dbReference type="NCBI Taxonomy" id="2828656"/>
    <lineage>
        <taxon>Bacteria</taxon>
        <taxon>Pseudomonadati</taxon>
        <taxon>Spirochaetota</taxon>
        <taxon>Spirochaetia</taxon>
        <taxon>Brevinematales</taxon>
        <taxon>Thermospiraceae</taxon>
        <taxon>Thermospira</taxon>
    </lineage>
</organism>
<feature type="domain" description="Flagellar motor switch protein FliN-like C-terminal" evidence="12">
    <location>
        <begin position="267"/>
        <end position="338"/>
    </location>
</feature>
<keyword evidence="8" id="KW-0472">Membrane</keyword>
<keyword evidence="13" id="KW-0966">Cell projection</keyword>
<keyword evidence="7" id="KW-0283">Flagellar rotation</keyword>
<accession>A0AAX3BAE7</accession>
<evidence type="ECO:0000256" key="5">
    <source>
        <dbReference type="ARBA" id="ARBA00022475"/>
    </source>
</evidence>
<dbReference type="GO" id="GO:0071978">
    <property type="term" value="P:bacterial-type flagellum-dependent swarming motility"/>
    <property type="evidence" value="ECO:0007669"/>
    <property type="project" value="TreeGrafter"/>
</dbReference>
<dbReference type="Pfam" id="PF02154">
    <property type="entry name" value="FliM"/>
    <property type="match status" value="1"/>
</dbReference>
<dbReference type="Proteomes" id="UP001056539">
    <property type="component" value="Chromosome"/>
</dbReference>
<keyword evidence="14" id="KW-1185">Reference proteome</keyword>
<reference evidence="13" key="1">
    <citation type="submission" date="2021-04" db="EMBL/GenBank/DDBJ databases">
        <authorList>
            <person name="Postec A."/>
        </authorList>
    </citation>
    <scope>NUCLEOTIDE SEQUENCE</scope>
    <source>
        <strain evidence="13">F1F22</strain>
    </source>
</reference>
<comment type="subcellular location">
    <subcellularLocation>
        <location evidence="1">Bacterial flagellum basal body</location>
    </subcellularLocation>
    <subcellularLocation>
        <location evidence="2">Cell membrane</location>
        <topology evidence="2">Peripheral membrane protein</topology>
    </subcellularLocation>
</comment>
<dbReference type="PIRSF" id="PIRSF002888">
    <property type="entry name" value="FliM"/>
    <property type="match status" value="1"/>
</dbReference>
<evidence type="ECO:0000313" key="14">
    <source>
        <dbReference type="Proteomes" id="UP001056539"/>
    </source>
</evidence>
<reference evidence="13" key="2">
    <citation type="submission" date="2022-06" db="EMBL/GenBank/DDBJ databases">
        <title>Thermospira aquatica gen. nov., sp. nov.</title>
        <authorList>
            <person name="Ben Ali Gam Z."/>
            <person name="Labat M."/>
        </authorList>
    </citation>
    <scope>NUCLEOTIDE SEQUENCE</scope>
    <source>
        <strain evidence="13">F1F22</strain>
    </source>
</reference>
<dbReference type="PRINTS" id="PR00955">
    <property type="entry name" value="FLGMOTORFLIM"/>
</dbReference>
<gene>
    <name evidence="13" type="primary">fliM</name>
    <name evidence="13" type="ORF">KDW03_06525</name>
</gene>
<dbReference type="GO" id="GO:0009425">
    <property type="term" value="C:bacterial-type flagellum basal body"/>
    <property type="evidence" value="ECO:0007669"/>
    <property type="project" value="UniProtKB-SubCell"/>
</dbReference>
<evidence type="ECO:0000256" key="7">
    <source>
        <dbReference type="ARBA" id="ARBA00022779"/>
    </source>
</evidence>
<dbReference type="SUPFAM" id="SSF103039">
    <property type="entry name" value="CheC-like"/>
    <property type="match status" value="1"/>
</dbReference>
<dbReference type="RefSeq" id="WP_271434287.1">
    <property type="nucleotide sequence ID" value="NZ_CP073355.1"/>
</dbReference>